<feature type="domain" description="HTH tetR-type" evidence="3">
    <location>
        <begin position="11"/>
        <end position="71"/>
    </location>
</feature>
<evidence type="ECO:0000313" key="5">
    <source>
        <dbReference type="Proteomes" id="UP000512286"/>
    </source>
</evidence>
<dbReference type="KEGG" id="cint:HZF06_15695"/>
<sequence length="198" mass="22748">MKENKRNVQKELTRKKLIEVAIKLFGDNGILNTKTIDISKEAGVSHGTVFSHFKTQEELLDTVIEEVGDRIISKLQELIDVKSTLEEILKAHINGLMEFEKFYTRLIIERRLLPESASNIYIIIQSSISFHIGEVLKKEIAKGKIIDTPIHLLFNSWVGLIHYYLTNGDLFTNEESILNNYGQNLINHYIKLIKVKKG</sequence>
<evidence type="ECO:0000313" key="4">
    <source>
        <dbReference type="EMBL" id="QLY78522.1"/>
    </source>
</evidence>
<evidence type="ECO:0000256" key="1">
    <source>
        <dbReference type="ARBA" id="ARBA00023125"/>
    </source>
</evidence>
<evidence type="ECO:0000256" key="2">
    <source>
        <dbReference type="PROSITE-ProRule" id="PRU00335"/>
    </source>
</evidence>
<dbReference type="Proteomes" id="UP000512286">
    <property type="component" value="Chromosome"/>
</dbReference>
<dbReference type="EMBL" id="CP059378">
    <property type="protein sequence ID" value="QLY78522.1"/>
    <property type="molecule type" value="Genomic_DNA"/>
</dbReference>
<dbReference type="RefSeq" id="WP_181600867.1">
    <property type="nucleotide sequence ID" value="NZ_CP059378.1"/>
</dbReference>
<dbReference type="InterPro" id="IPR009057">
    <property type="entry name" value="Homeodomain-like_sf"/>
</dbReference>
<feature type="DNA-binding region" description="H-T-H motif" evidence="2">
    <location>
        <begin position="34"/>
        <end position="53"/>
    </location>
</feature>
<dbReference type="InterPro" id="IPR050624">
    <property type="entry name" value="HTH-type_Tx_Regulator"/>
</dbReference>
<organism evidence="4 5">
    <name type="scientific">Clostridium intestinale</name>
    <dbReference type="NCBI Taxonomy" id="36845"/>
    <lineage>
        <taxon>Bacteria</taxon>
        <taxon>Bacillati</taxon>
        <taxon>Bacillota</taxon>
        <taxon>Clostridia</taxon>
        <taxon>Eubacteriales</taxon>
        <taxon>Clostridiaceae</taxon>
        <taxon>Clostridium</taxon>
    </lineage>
</organism>
<gene>
    <name evidence="4" type="ORF">HZF06_15695</name>
</gene>
<dbReference type="PROSITE" id="PS50977">
    <property type="entry name" value="HTH_TETR_2"/>
    <property type="match status" value="1"/>
</dbReference>
<dbReference type="SUPFAM" id="SSF46689">
    <property type="entry name" value="Homeodomain-like"/>
    <property type="match status" value="1"/>
</dbReference>
<dbReference type="GO" id="GO:0003677">
    <property type="term" value="F:DNA binding"/>
    <property type="evidence" value="ECO:0007669"/>
    <property type="project" value="UniProtKB-UniRule"/>
</dbReference>
<dbReference type="AlphaFoldDB" id="A0A7D6ZVY5"/>
<proteinExistence type="predicted"/>
<dbReference type="InterPro" id="IPR001647">
    <property type="entry name" value="HTH_TetR"/>
</dbReference>
<protein>
    <submittedName>
        <fullName evidence="4">TetR/AcrR family transcriptional regulator</fullName>
    </submittedName>
</protein>
<dbReference type="PRINTS" id="PR00455">
    <property type="entry name" value="HTHTETR"/>
</dbReference>
<dbReference type="PANTHER" id="PTHR43479">
    <property type="entry name" value="ACREF/ENVCD OPERON REPRESSOR-RELATED"/>
    <property type="match status" value="1"/>
</dbReference>
<evidence type="ECO:0000259" key="3">
    <source>
        <dbReference type="PROSITE" id="PS50977"/>
    </source>
</evidence>
<dbReference type="Pfam" id="PF00440">
    <property type="entry name" value="TetR_N"/>
    <property type="match status" value="1"/>
</dbReference>
<accession>A0A7D6ZVY5</accession>
<dbReference type="PANTHER" id="PTHR43479:SF11">
    <property type="entry name" value="ACREF_ENVCD OPERON REPRESSOR-RELATED"/>
    <property type="match status" value="1"/>
</dbReference>
<keyword evidence="1 2" id="KW-0238">DNA-binding</keyword>
<dbReference type="Gene3D" id="1.10.357.10">
    <property type="entry name" value="Tetracycline Repressor, domain 2"/>
    <property type="match status" value="1"/>
</dbReference>
<name>A0A7D6ZVY5_9CLOT</name>
<reference evidence="4 5" key="1">
    <citation type="submission" date="2020-07" db="EMBL/GenBank/DDBJ databases">
        <title>Electron transfer.</title>
        <authorList>
            <person name="Huang L."/>
            <person name="Liu X."/>
            <person name="Zhou S."/>
        </authorList>
    </citation>
    <scope>NUCLEOTIDE SEQUENCE [LARGE SCALE GENOMIC DNA]</scope>
    <source>
        <strain evidence="4 5">Lx1</strain>
    </source>
</reference>